<gene>
    <name evidence="1" type="ORF">HXO56_02955</name>
</gene>
<dbReference type="InterPro" id="IPR049803">
    <property type="entry name" value="RiPP_thiocil-like"/>
</dbReference>
<evidence type="ECO:0000313" key="2">
    <source>
        <dbReference type="Proteomes" id="UP000769484"/>
    </source>
</evidence>
<dbReference type="NCBIfam" id="NF033482">
    <property type="entry name" value="RiPP_thiocil"/>
    <property type="match status" value="1"/>
</dbReference>
<dbReference type="RefSeq" id="WP_314333712.1">
    <property type="nucleotide sequence ID" value="NZ_CAUQVD010000008.1"/>
</dbReference>
<name>A0A930PEP1_9MICC</name>
<protein>
    <submittedName>
        <fullName evidence="1">Thiocillin family RiPP</fullName>
    </submittedName>
</protein>
<sequence length="50" mass="5067">MPETNIDLEVTDLVSNVENMPEGDALACLSSVSSASCPAGTASTAMCMDS</sequence>
<dbReference type="Proteomes" id="UP000769484">
    <property type="component" value="Unassembled WGS sequence"/>
</dbReference>
<reference evidence="1" key="1">
    <citation type="submission" date="2020-04" db="EMBL/GenBank/DDBJ databases">
        <title>Deep metagenomics examines the oral microbiome during advanced dental caries in children, revealing novel taxa and co-occurrences with host molecules.</title>
        <authorList>
            <person name="Baker J.L."/>
            <person name="Morton J.T."/>
            <person name="Dinis M."/>
            <person name="Alvarez R."/>
            <person name="Tran N.C."/>
            <person name="Knight R."/>
            <person name="Edlund A."/>
        </authorList>
    </citation>
    <scope>NUCLEOTIDE SEQUENCE</scope>
    <source>
        <strain evidence="1">JCVI_47_bin.4</strain>
    </source>
</reference>
<accession>A0A930PEP1</accession>
<dbReference type="EMBL" id="JABZXJ010000008">
    <property type="protein sequence ID" value="MBF1649050.1"/>
    <property type="molecule type" value="Genomic_DNA"/>
</dbReference>
<evidence type="ECO:0000313" key="1">
    <source>
        <dbReference type="EMBL" id="MBF1649050.1"/>
    </source>
</evidence>
<dbReference type="AlphaFoldDB" id="A0A930PEP1"/>
<proteinExistence type="predicted"/>
<organism evidence="1 2">
    <name type="scientific">Rothia dentocariosa</name>
    <dbReference type="NCBI Taxonomy" id="2047"/>
    <lineage>
        <taxon>Bacteria</taxon>
        <taxon>Bacillati</taxon>
        <taxon>Actinomycetota</taxon>
        <taxon>Actinomycetes</taxon>
        <taxon>Micrococcales</taxon>
        <taxon>Micrococcaceae</taxon>
        <taxon>Rothia</taxon>
    </lineage>
</organism>
<comment type="caution">
    <text evidence="1">The sequence shown here is derived from an EMBL/GenBank/DDBJ whole genome shotgun (WGS) entry which is preliminary data.</text>
</comment>